<proteinExistence type="predicted"/>
<keyword evidence="2" id="KW-1185">Reference proteome</keyword>
<dbReference type="GeneID" id="43349631"/>
<dbReference type="AlphaFoldDB" id="F3QN02"/>
<dbReference type="RefSeq" id="WP_008864855.1">
    <property type="nucleotide sequence ID" value="NZ_GL883756.1"/>
</dbReference>
<gene>
    <name evidence="1" type="ORF">HMPREF9439_02332</name>
</gene>
<sequence>MTFSEHDELAIELEAQNTHKLELKLFPATLDLYASSKGTVISTLNGEIRSFQKDKVLETKEVTLNPQLIFEPQEKLPGTALSFEPTSDNSEIENFIADKSRQIISATKTLLEPFRSEIEAQVCELKLQQCLERVGKNGEEISYEADFRNIEPAESLYYTKQWQSLLSGIQHDPVLSLHQPEFSAYLSNEKLNRPWDWEGKLSISAKPKEKVVEAIFNKGKKDFTRLKQLDKEGPDFAKLTEENKKACKVVTAGFLRAPQFKNRPRLQQAFRDKMASVFKEAQDAGQQLSVEIYDKNAKARKVIEIKSKAPDKERER</sequence>
<name>F3QN02_9BURK</name>
<accession>F3QN02</accession>
<evidence type="ECO:0000313" key="1">
    <source>
        <dbReference type="EMBL" id="EGG51234.1"/>
    </source>
</evidence>
<dbReference type="Proteomes" id="UP000005156">
    <property type="component" value="Unassembled WGS sequence"/>
</dbReference>
<organism evidence="1 2">
    <name type="scientific">Parasutterella excrementihominis YIT 11859</name>
    <dbReference type="NCBI Taxonomy" id="762966"/>
    <lineage>
        <taxon>Bacteria</taxon>
        <taxon>Pseudomonadati</taxon>
        <taxon>Pseudomonadota</taxon>
        <taxon>Betaproteobacteria</taxon>
        <taxon>Burkholderiales</taxon>
        <taxon>Sutterellaceae</taxon>
        <taxon>Parasutterella</taxon>
    </lineage>
</organism>
<comment type="caution">
    <text evidence="1">The sequence shown here is derived from an EMBL/GenBank/DDBJ whole genome shotgun (WGS) entry which is preliminary data.</text>
</comment>
<dbReference type="EMBL" id="AFBP01000089">
    <property type="protein sequence ID" value="EGG51234.1"/>
    <property type="molecule type" value="Genomic_DNA"/>
</dbReference>
<reference evidence="1 2" key="1">
    <citation type="submission" date="2011-02" db="EMBL/GenBank/DDBJ databases">
        <authorList>
            <person name="Weinstock G."/>
            <person name="Sodergren E."/>
            <person name="Clifton S."/>
            <person name="Fulton L."/>
            <person name="Fulton B."/>
            <person name="Courtney L."/>
            <person name="Fronick C."/>
            <person name="Harrison M."/>
            <person name="Strong C."/>
            <person name="Farmer C."/>
            <person name="Delahaunty K."/>
            <person name="Markovic C."/>
            <person name="Hall O."/>
            <person name="Minx P."/>
            <person name="Tomlinson C."/>
            <person name="Mitreva M."/>
            <person name="Hou S."/>
            <person name="Chen J."/>
            <person name="Wollam A."/>
            <person name="Pepin K.H."/>
            <person name="Johnson M."/>
            <person name="Bhonagiri V."/>
            <person name="Zhang X."/>
            <person name="Suruliraj S."/>
            <person name="Warren W."/>
            <person name="Chinwalla A."/>
            <person name="Mardis E.R."/>
            <person name="Wilson R.K."/>
        </authorList>
    </citation>
    <scope>NUCLEOTIDE SEQUENCE [LARGE SCALE GENOMIC DNA]</scope>
    <source>
        <strain evidence="1 2">YIT 11859</strain>
    </source>
</reference>
<evidence type="ECO:0000313" key="2">
    <source>
        <dbReference type="Proteomes" id="UP000005156"/>
    </source>
</evidence>
<dbReference type="HOGENOM" id="CLU_879543_0_0_4"/>
<protein>
    <submittedName>
        <fullName evidence="1">Conserved domain protein</fullName>
    </submittedName>
</protein>